<name>A0AAV9F264_ACOCL</name>
<reference evidence="1" key="2">
    <citation type="submission" date="2023-06" db="EMBL/GenBank/DDBJ databases">
        <authorList>
            <person name="Ma L."/>
            <person name="Liu K.-W."/>
            <person name="Li Z."/>
            <person name="Hsiao Y.-Y."/>
            <person name="Qi Y."/>
            <person name="Fu T."/>
            <person name="Tang G."/>
            <person name="Zhang D."/>
            <person name="Sun W.-H."/>
            <person name="Liu D.-K."/>
            <person name="Li Y."/>
            <person name="Chen G.-Z."/>
            <person name="Liu X.-D."/>
            <person name="Liao X.-Y."/>
            <person name="Jiang Y.-T."/>
            <person name="Yu X."/>
            <person name="Hao Y."/>
            <person name="Huang J."/>
            <person name="Zhao X.-W."/>
            <person name="Ke S."/>
            <person name="Chen Y.-Y."/>
            <person name="Wu W.-L."/>
            <person name="Hsu J.-L."/>
            <person name="Lin Y.-F."/>
            <person name="Huang M.-D."/>
            <person name="Li C.-Y."/>
            <person name="Huang L."/>
            <person name="Wang Z.-W."/>
            <person name="Zhao X."/>
            <person name="Zhong W.-Y."/>
            <person name="Peng D.-H."/>
            <person name="Ahmad S."/>
            <person name="Lan S."/>
            <person name="Zhang J.-S."/>
            <person name="Tsai W.-C."/>
            <person name="Van De Peer Y."/>
            <person name="Liu Z.-J."/>
        </authorList>
    </citation>
    <scope>NUCLEOTIDE SEQUENCE</scope>
    <source>
        <strain evidence="1">CP</strain>
        <tissue evidence="1">Leaves</tissue>
    </source>
</reference>
<proteinExistence type="predicted"/>
<dbReference type="Proteomes" id="UP001180020">
    <property type="component" value="Unassembled WGS sequence"/>
</dbReference>
<evidence type="ECO:0000313" key="1">
    <source>
        <dbReference type="EMBL" id="KAK1319856.1"/>
    </source>
</evidence>
<reference evidence="1" key="1">
    <citation type="journal article" date="2023" name="Nat. Commun.">
        <title>Diploid and tetraploid genomes of Acorus and the evolution of monocots.</title>
        <authorList>
            <person name="Ma L."/>
            <person name="Liu K.W."/>
            <person name="Li Z."/>
            <person name="Hsiao Y.Y."/>
            <person name="Qi Y."/>
            <person name="Fu T."/>
            <person name="Tang G.D."/>
            <person name="Zhang D."/>
            <person name="Sun W.H."/>
            <person name="Liu D.K."/>
            <person name="Li Y."/>
            <person name="Chen G.Z."/>
            <person name="Liu X.D."/>
            <person name="Liao X.Y."/>
            <person name="Jiang Y.T."/>
            <person name="Yu X."/>
            <person name="Hao Y."/>
            <person name="Huang J."/>
            <person name="Zhao X.W."/>
            <person name="Ke S."/>
            <person name="Chen Y.Y."/>
            <person name="Wu W.L."/>
            <person name="Hsu J.L."/>
            <person name="Lin Y.F."/>
            <person name="Huang M.D."/>
            <person name="Li C.Y."/>
            <person name="Huang L."/>
            <person name="Wang Z.W."/>
            <person name="Zhao X."/>
            <person name="Zhong W.Y."/>
            <person name="Peng D.H."/>
            <person name="Ahmad S."/>
            <person name="Lan S."/>
            <person name="Zhang J.S."/>
            <person name="Tsai W.C."/>
            <person name="Van de Peer Y."/>
            <person name="Liu Z.J."/>
        </authorList>
    </citation>
    <scope>NUCLEOTIDE SEQUENCE</scope>
    <source>
        <strain evidence="1">CP</strain>
    </source>
</reference>
<protein>
    <submittedName>
        <fullName evidence="1">UPF0481 protein</fullName>
    </submittedName>
</protein>
<sequence length="88" mass="10327">MWTRYIELKNGIINSEEDVKLLRERGIVHNQLKTDREVVDLWKGMSKTVKLTRAVRNDQVIEGVNGYYEKSWKVQTGRFMSRDQVKGG</sequence>
<dbReference type="EMBL" id="JAUJYO010000004">
    <property type="protein sequence ID" value="KAK1319856.1"/>
    <property type="molecule type" value="Genomic_DNA"/>
</dbReference>
<dbReference type="InterPro" id="IPR004158">
    <property type="entry name" value="DUF247_pln"/>
</dbReference>
<evidence type="ECO:0000313" key="2">
    <source>
        <dbReference type="Proteomes" id="UP001180020"/>
    </source>
</evidence>
<dbReference type="AlphaFoldDB" id="A0AAV9F264"/>
<accession>A0AAV9F264</accession>
<keyword evidence="2" id="KW-1185">Reference proteome</keyword>
<dbReference type="Pfam" id="PF03140">
    <property type="entry name" value="DUF247"/>
    <property type="match status" value="1"/>
</dbReference>
<comment type="caution">
    <text evidence="1">The sequence shown here is derived from an EMBL/GenBank/DDBJ whole genome shotgun (WGS) entry which is preliminary data.</text>
</comment>
<organism evidence="1 2">
    <name type="scientific">Acorus calamus</name>
    <name type="common">Sweet flag</name>
    <dbReference type="NCBI Taxonomy" id="4465"/>
    <lineage>
        <taxon>Eukaryota</taxon>
        <taxon>Viridiplantae</taxon>
        <taxon>Streptophyta</taxon>
        <taxon>Embryophyta</taxon>
        <taxon>Tracheophyta</taxon>
        <taxon>Spermatophyta</taxon>
        <taxon>Magnoliopsida</taxon>
        <taxon>Liliopsida</taxon>
        <taxon>Acoraceae</taxon>
        <taxon>Acorus</taxon>
    </lineage>
</organism>
<gene>
    <name evidence="1" type="ORF">QJS10_CPB04g01435</name>
</gene>